<reference evidence="2" key="1">
    <citation type="submission" date="2021-03" db="EMBL/GenBank/DDBJ databases">
        <title>Genomic Encyclopedia of Type Strains, Phase IV (KMG-V): Genome sequencing to study the core and pangenomes of soil and plant-associated prokaryotes.</title>
        <authorList>
            <person name="Whitman W."/>
        </authorList>
    </citation>
    <scope>NUCLEOTIDE SEQUENCE</scope>
    <source>
        <strain evidence="2">C4</strain>
    </source>
</reference>
<dbReference type="AlphaFoldDB" id="A0A8J7UU64"/>
<protein>
    <submittedName>
        <fullName evidence="2">Uncharacterized protein</fullName>
    </submittedName>
</protein>
<accession>A0A8J7UU64</accession>
<evidence type="ECO:0000313" key="2">
    <source>
        <dbReference type="EMBL" id="MBP2201001.1"/>
    </source>
</evidence>
<evidence type="ECO:0000256" key="1">
    <source>
        <dbReference type="SAM" id="Phobius"/>
    </source>
</evidence>
<proteinExistence type="predicted"/>
<feature type="transmembrane region" description="Helical" evidence="1">
    <location>
        <begin position="7"/>
        <end position="29"/>
    </location>
</feature>
<dbReference type="Proteomes" id="UP000740329">
    <property type="component" value="Unassembled WGS sequence"/>
</dbReference>
<organism evidence="2 3">
    <name type="scientific">Methanococcus voltae</name>
    <dbReference type="NCBI Taxonomy" id="2188"/>
    <lineage>
        <taxon>Archaea</taxon>
        <taxon>Methanobacteriati</taxon>
        <taxon>Methanobacteriota</taxon>
        <taxon>Methanomada group</taxon>
        <taxon>Methanococci</taxon>
        <taxon>Methanococcales</taxon>
        <taxon>Methanococcaceae</taxon>
        <taxon>Methanococcus</taxon>
    </lineage>
</organism>
<gene>
    <name evidence="2" type="ORF">J3E07_000399</name>
</gene>
<comment type="caution">
    <text evidence="2">The sequence shown here is derived from an EMBL/GenBank/DDBJ whole genome shotgun (WGS) entry which is preliminary data.</text>
</comment>
<sequence>MISYIRLIFYTMELNKMIIFLFGLVVINIE</sequence>
<name>A0A8J7UU64_METVO</name>
<keyword evidence="1" id="KW-1133">Transmembrane helix</keyword>
<evidence type="ECO:0000313" key="3">
    <source>
        <dbReference type="Proteomes" id="UP000740329"/>
    </source>
</evidence>
<keyword evidence="1" id="KW-0472">Membrane</keyword>
<keyword evidence="1" id="KW-0812">Transmembrane</keyword>
<dbReference type="EMBL" id="JAGGMV010000001">
    <property type="protein sequence ID" value="MBP2201001.1"/>
    <property type="molecule type" value="Genomic_DNA"/>
</dbReference>